<keyword evidence="1" id="KW-1133">Transmembrane helix</keyword>
<proteinExistence type="predicted"/>
<reference evidence="2" key="1">
    <citation type="submission" date="2020-11" db="EMBL/GenBank/DDBJ databases">
        <authorList>
            <consortium name="DOE Joint Genome Institute"/>
            <person name="Ahrendt S."/>
            <person name="Riley R."/>
            <person name="Andreopoulos W."/>
            <person name="Labutti K."/>
            <person name="Pangilinan J."/>
            <person name="Ruiz-Duenas F.J."/>
            <person name="Barrasa J.M."/>
            <person name="Sanchez-Garcia M."/>
            <person name="Camarero S."/>
            <person name="Miyauchi S."/>
            <person name="Serrano A."/>
            <person name="Linde D."/>
            <person name="Babiker R."/>
            <person name="Drula E."/>
            <person name="Ayuso-Fernandez I."/>
            <person name="Pacheco R."/>
            <person name="Padilla G."/>
            <person name="Ferreira P."/>
            <person name="Barriuso J."/>
            <person name="Kellner H."/>
            <person name="Castanera R."/>
            <person name="Alfaro M."/>
            <person name="Ramirez L."/>
            <person name="Pisabarro A.G."/>
            <person name="Kuo A."/>
            <person name="Tritt A."/>
            <person name="Lipzen A."/>
            <person name="He G."/>
            <person name="Yan M."/>
            <person name="Ng V."/>
            <person name="Cullen D."/>
            <person name="Martin F."/>
            <person name="Rosso M.-N."/>
            <person name="Henrissat B."/>
            <person name="Hibbett D."/>
            <person name="Martinez A.T."/>
            <person name="Grigoriev I.V."/>
        </authorList>
    </citation>
    <scope>NUCLEOTIDE SEQUENCE</scope>
    <source>
        <strain evidence="2">CIRM-BRFM 674</strain>
    </source>
</reference>
<dbReference type="Proteomes" id="UP000807469">
    <property type="component" value="Unassembled WGS sequence"/>
</dbReference>
<protein>
    <submittedName>
        <fullName evidence="2">Uncharacterized protein</fullName>
    </submittedName>
</protein>
<dbReference type="EMBL" id="MU155461">
    <property type="protein sequence ID" value="KAF9473207.1"/>
    <property type="molecule type" value="Genomic_DNA"/>
</dbReference>
<evidence type="ECO:0000313" key="3">
    <source>
        <dbReference type="Proteomes" id="UP000807469"/>
    </source>
</evidence>
<keyword evidence="1" id="KW-0812">Transmembrane</keyword>
<keyword evidence="1" id="KW-0472">Membrane</keyword>
<accession>A0A9P5YNV4</accession>
<evidence type="ECO:0000313" key="2">
    <source>
        <dbReference type="EMBL" id="KAF9473207.1"/>
    </source>
</evidence>
<organism evidence="2 3">
    <name type="scientific">Pholiota conissans</name>
    <dbReference type="NCBI Taxonomy" id="109636"/>
    <lineage>
        <taxon>Eukaryota</taxon>
        <taxon>Fungi</taxon>
        <taxon>Dikarya</taxon>
        <taxon>Basidiomycota</taxon>
        <taxon>Agaricomycotina</taxon>
        <taxon>Agaricomycetes</taxon>
        <taxon>Agaricomycetidae</taxon>
        <taxon>Agaricales</taxon>
        <taxon>Agaricineae</taxon>
        <taxon>Strophariaceae</taxon>
        <taxon>Pholiota</taxon>
    </lineage>
</organism>
<comment type="caution">
    <text evidence="2">The sequence shown here is derived from an EMBL/GenBank/DDBJ whole genome shotgun (WGS) entry which is preliminary data.</text>
</comment>
<sequence length="64" mass="7153">MATEQSETETFISTFELLTQELKSKSAKSGPKCILYLIVVFIVNLVSTVWLRVDLGFFSVHLSG</sequence>
<dbReference type="AlphaFoldDB" id="A0A9P5YNV4"/>
<feature type="non-terminal residue" evidence="2">
    <location>
        <position position="64"/>
    </location>
</feature>
<name>A0A9P5YNV4_9AGAR</name>
<feature type="transmembrane region" description="Helical" evidence="1">
    <location>
        <begin position="33"/>
        <end position="53"/>
    </location>
</feature>
<keyword evidence="3" id="KW-1185">Reference proteome</keyword>
<evidence type="ECO:0000256" key="1">
    <source>
        <dbReference type="SAM" id="Phobius"/>
    </source>
</evidence>
<gene>
    <name evidence="2" type="ORF">BDN70DRAFT_404288</name>
</gene>